<dbReference type="Gene3D" id="1.10.10.160">
    <property type="match status" value="1"/>
</dbReference>
<comment type="catalytic activity">
    <reaction evidence="10">
        <text>ATP + H2O = ADP + phosphate + H(+)</text>
        <dbReference type="Rhea" id="RHEA:13065"/>
        <dbReference type="ChEBI" id="CHEBI:15377"/>
        <dbReference type="ChEBI" id="CHEBI:15378"/>
        <dbReference type="ChEBI" id="CHEBI:30616"/>
        <dbReference type="ChEBI" id="CHEBI:43474"/>
        <dbReference type="ChEBI" id="CHEBI:456216"/>
        <dbReference type="EC" id="5.6.2.4"/>
    </reaction>
</comment>
<gene>
    <name evidence="14" type="ORF">J2Z70_004972</name>
</gene>
<evidence type="ECO:0000256" key="1">
    <source>
        <dbReference type="ARBA" id="ARBA00009922"/>
    </source>
</evidence>
<dbReference type="InterPro" id="IPR013986">
    <property type="entry name" value="DExx_box_DNA_helicase_dom_sf"/>
</dbReference>
<dbReference type="InterPro" id="IPR000212">
    <property type="entry name" value="DNA_helicase_UvrD/REP"/>
</dbReference>
<keyword evidence="15" id="KW-1185">Reference proteome</keyword>
<dbReference type="PROSITE" id="PS51217">
    <property type="entry name" value="UVRD_HELICASE_CTER"/>
    <property type="match status" value="1"/>
</dbReference>
<comment type="caution">
    <text evidence="14">The sequence shown here is derived from an EMBL/GenBank/DDBJ whole genome shotgun (WGS) entry which is preliminary data.</text>
</comment>
<proteinExistence type="inferred from homology"/>
<dbReference type="InterPro" id="IPR014017">
    <property type="entry name" value="DNA_helicase_UvrD-like_C"/>
</dbReference>
<feature type="binding site" evidence="11">
    <location>
        <begin position="24"/>
        <end position="31"/>
    </location>
    <ligand>
        <name>ATP</name>
        <dbReference type="ChEBI" id="CHEBI:30616"/>
    </ligand>
</feature>
<keyword evidence="3 11" id="KW-0378">Hydrolase</keyword>
<keyword evidence="2 11" id="KW-0547">Nucleotide-binding</keyword>
<keyword evidence="6" id="KW-0238">DNA-binding</keyword>
<evidence type="ECO:0000256" key="7">
    <source>
        <dbReference type="ARBA" id="ARBA00023235"/>
    </source>
</evidence>
<protein>
    <recommendedName>
        <fullName evidence="9">DNA 3'-5' helicase</fullName>
        <ecNumber evidence="9">5.6.2.4</ecNumber>
    </recommendedName>
</protein>
<dbReference type="Gene3D" id="3.40.50.300">
    <property type="entry name" value="P-loop containing nucleotide triphosphate hydrolases"/>
    <property type="match status" value="2"/>
</dbReference>
<evidence type="ECO:0000256" key="5">
    <source>
        <dbReference type="ARBA" id="ARBA00022840"/>
    </source>
</evidence>
<reference evidence="14 15" key="1">
    <citation type="submission" date="2021-03" db="EMBL/GenBank/DDBJ databases">
        <title>Genomic Encyclopedia of Type Strains, Phase IV (KMG-IV): sequencing the most valuable type-strain genomes for metagenomic binning, comparative biology and taxonomic classification.</title>
        <authorList>
            <person name="Goeker M."/>
        </authorList>
    </citation>
    <scope>NUCLEOTIDE SEQUENCE [LARGE SCALE GENOMIC DNA]</scope>
    <source>
        <strain evidence="14 15">DSM 101953</strain>
    </source>
</reference>
<keyword evidence="4 11" id="KW-0347">Helicase</keyword>
<keyword evidence="5 11" id="KW-0067">ATP-binding</keyword>
<dbReference type="EMBL" id="JAGGLV010000020">
    <property type="protein sequence ID" value="MBP2114788.1"/>
    <property type="molecule type" value="Genomic_DNA"/>
</dbReference>
<sequence>MDYALSASQKQVVEHIEGPLLVNSSPGTGKQLATVKRLANIIRNHKGNFKILILTFTRIEAQQVKERIEQEFEKEHKEVSDRFFIGTIHQFSKEIVETRGDTLGLSTKEIILIDSNEIENILKNILTSDSSLGSFYQNSPLEKNDKLIRDVSFYISNQKKMLKQPKLIKEHENEDQKFFDSIYYEYDLFLKSQSLIDIDDLILLAYRILNERASIKEIYQRIYKFACIFEAQDLTFASFELLRTLYPDKNSNIMFVGDKNQAIYSFRGSITSFMEEIENHYSPSIVNLTQNYRSSVEIISISKKLMPSSLNISANSAIKGEVILKEFENENAEAIWIADNIMNLVESNHKKLIQQIQWDNIAVIARNRYILRSIEKQFLKRNIPFANRTFGNLESESTLMKVFELGMRLIINPQDQYYIEQFQSLLKFKSSSIDHKKSFESGKVLLNYFEKHVADNWKDTYKILLKSWALIWGTEIRFSDALHLLENYFVSSSQTQDIEVLNIIISDINLWRDYWVNYASGAKEHNLLGFRNKVSSLSKVSSRGISLLTVHSSQGREFDVVYVIGLNEGIFPTNEETTDVDRNILYVAITRAKVLLYLSYTRSSIYSDNKKRIPSRFLREMGLL</sequence>
<accession>A0ABS4NXL3</accession>
<dbReference type="Gene3D" id="1.10.486.10">
    <property type="entry name" value="PCRA, domain 4"/>
    <property type="match status" value="1"/>
</dbReference>
<dbReference type="PANTHER" id="PTHR11070:SF2">
    <property type="entry name" value="ATP-DEPENDENT DNA HELICASE SRS2"/>
    <property type="match status" value="1"/>
</dbReference>
<dbReference type="GO" id="GO:0003678">
    <property type="term" value="F:DNA helicase activity"/>
    <property type="evidence" value="ECO:0007669"/>
    <property type="project" value="UniProtKB-EC"/>
</dbReference>
<evidence type="ECO:0000256" key="10">
    <source>
        <dbReference type="ARBA" id="ARBA00048988"/>
    </source>
</evidence>
<comment type="similarity">
    <text evidence="1">Belongs to the helicase family. UvrD subfamily.</text>
</comment>
<name>A0ABS4NXL3_9BACL</name>
<evidence type="ECO:0000256" key="4">
    <source>
        <dbReference type="ARBA" id="ARBA00022806"/>
    </source>
</evidence>
<organism evidence="14 15">
    <name type="scientific">Paenibacillus silagei</name>
    <dbReference type="NCBI Taxonomy" id="1670801"/>
    <lineage>
        <taxon>Bacteria</taxon>
        <taxon>Bacillati</taxon>
        <taxon>Bacillota</taxon>
        <taxon>Bacilli</taxon>
        <taxon>Bacillales</taxon>
        <taxon>Paenibacillaceae</taxon>
        <taxon>Paenibacillus</taxon>
    </lineage>
</organism>
<dbReference type="Pfam" id="PF13361">
    <property type="entry name" value="UvrD_C"/>
    <property type="match status" value="1"/>
</dbReference>
<evidence type="ECO:0000256" key="11">
    <source>
        <dbReference type="PROSITE-ProRule" id="PRU00560"/>
    </source>
</evidence>
<comment type="catalytic activity">
    <reaction evidence="8">
        <text>Couples ATP hydrolysis with the unwinding of duplex DNA by translocating in the 3'-5' direction.</text>
        <dbReference type="EC" id="5.6.2.4"/>
    </reaction>
</comment>
<dbReference type="PANTHER" id="PTHR11070">
    <property type="entry name" value="UVRD / RECB / PCRA DNA HELICASE FAMILY MEMBER"/>
    <property type="match status" value="1"/>
</dbReference>
<evidence type="ECO:0000256" key="3">
    <source>
        <dbReference type="ARBA" id="ARBA00022801"/>
    </source>
</evidence>
<dbReference type="Pfam" id="PF00580">
    <property type="entry name" value="UvrD-helicase"/>
    <property type="match status" value="1"/>
</dbReference>
<evidence type="ECO:0000256" key="9">
    <source>
        <dbReference type="ARBA" id="ARBA00034808"/>
    </source>
</evidence>
<dbReference type="InterPro" id="IPR014016">
    <property type="entry name" value="UvrD-like_ATP-bd"/>
</dbReference>
<evidence type="ECO:0000256" key="6">
    <source>
        <dbReference type="ARBA" id="ARBA00023125"/>
    </source>
</evidence>
<evidence type="ECO:0000313" key="15">
    <source>
        <dbReference type="Proteomes" id="UP000773462"/>
    </source>
</evidence>
<feature type="domain" description="UvrD-like helicase C-terminal" evidence="13">
    <location>
        <begin position="289"/>
        <end position="555"/>
    </location>
</feature>
<evidence type="ECO:0000256" key="8">
    <source>
        <dbReference type="ARBA" id="ARBA00034617"/>
    </source>
</evidence>
<evidence type="ECO:0000259" key="12">
    <source>
        <dbReference type="PROSITE" id="PS51198"/>
    </source>
</evidence>
<dbReference type="EC" id="5.6.2.4" evidence="9"/>
<dbReference type="Proteomes" id="UP000773462">
    <property type="component" value="Unassembled WGS sequence"/>
</dbReference>
<dbReference type="SUPFAM" id="SSF52540">
    <property type="entry name" value="P-loop containing nucleoside triphosphate hydrolases"/>
    <property type="match status" value="1"/>
</dbReference>
<keyword evidence="7" id="KW-0413">Isomerase</keyword>
<dbReference type="InterPro" id="IPR027417">
    <property type="entry name" value="P-loop_NTPase"/>
</dbReference>
<evidence type="ECO:0000259" key="13">
    <source>
        <dbReference type="PROSITE" id="PS51217"/>
    </source>
</evidence>
<evidence type="ECO:0000256" key="2">
    <source>
        <dbReference type="ARBA" id="ARBA00022741"/>
    </source>
</evidence>
<dbReference type="RefSeq" id="WP_209877514.1">
    <property type="nucleotide sequence ID" value="NZ_JAGGLV010000020.1"/>
</dbReference>
<dbReference type="GO" id="GO:0016787">
    <property type="term" value="F:hydrolase activity"/>
    <property type="evidence" value="ECO:0007669"/>
    <property type="project" value="UniProtKB-KW"/>
</dbReference>
<feature type="domain" description="UvrD-like helicase ATP-binding" evidence="12">
    <location>
        <begin position="3"/>
        <end position="295"/>
    </location>
</feature>
<dbReference type="PROSITE" id="PS51198">
    <property type="entry name" value="UVRD_HELICASE_ATP_BIND"/>
    <property type="match status" value="1"/>
</dbReference>
<evidence type="ECO:0000313" key="14">
    <source>
        <dbReference type="EMBL" id="MBP2114788.1"/>
    </source>
</evidence>